<protein>
    <submittedName>
        <fullName evidence="1">Uncharacterized protein</fullName>
    </submittedName>
</protein>
<sequence>MVIPTLPSQTIPGAQTFVINSNSEGQFTIRLGRKGTTTALLTEQLVHFGVLLSHLYATQVLIPELLSRNSLFIVRLYLFFQNIANPILQIMKHLLPLTLANIVTEAHWAENEFTGD</sequence>
<keyword evidence="2" id="KW-1185">Reference proteome</keyword>
<reference evidence="1" key="1">
    <citation type="submission" date="2018-11" db="EMBL/GenBank/DDBJ databases">
        <authorList>
            <consortium name="Pathogen Informatics"/>
        </authorList>
    </citation>
    <scope>NUCLEOTIDE SEQUENCE</scope>
</reference>
<dbReference type="AlphaFoldDB" id="A0A3S5AZA6"/>
<dbReference type="EMBL" id="CAAALY010251196">
    <property type="protein sequence ID" value="VEL36014.1"/>
    <property type="molecule type" value="Genomic_DNA"/>
</dbReference>
<proteinExistence type="predicted"/>
<accession>A0A3S5AZA6</accession>
<evidence type="ECO:0000313" key="2">
    <source>
        <dbReference type="Proteomes" id="UP000784294"/>
    </source>
</evidence>
<evidence type="ECO:0000313" key="1">
    <source>
        <dbReference type="EMBL" id="VEL36014.1"/>
    </source>
</evidence>
<organism evidence="1 2">
    <name type="scientific">Protopolystoma xenopodis</name>
    <dbReference type="NCBI Taxonomy" id="117903"/>
    <lineage>
        <taxon>Eukaryota</taxon>
        <taxon>Metazoa</taxon>
        <taxon>Spiralia</taxon>
        <taxon>Lophotrochozoa</taxon>
        <taxon>Platyhelminthes</taxon>
        <taxon>Monogenea</taxon>
        <taxon>Polyopisthocotylea</taxon>
        <taxon>Polystomatidea</taxon>
        <taxon>Polystomatidae</taxon>
        <taxon>Protopolystoma</taxon>
    </lineage>
</organism>
<gene>
    <name evidence="1" type="ORF">PXEA_LOCUS29454</name>
</gene>
<name>A0A3S5AZA6_9PLAT</name>
<comment type="caution">
    <text evidence="1">The sequence shown here is derived from an EMBL/GenBank/DDBJ whole genome shotgun (WGS) entry which is preliminary data.</text>
</comment>
<dbReference type="Proteomes" id="UP000784294">
    <property type="component" value="Unassembled WGS sequence"/>
</dbReference>